<name>A0ABM4VBQ8_COFAR</name>
<evidence type="ECO:0000313" key="2">
    <source>
        <dbReference type="Proteomes" id="UP001652660"/>
    </source>
</evidence>
<organism evidence="2 3">
    <name type="scientific">Coffea arabica</name>
    <name type="common">Arabian coffee</name>
    <dbReference type="NCBI Taxonomy" id="13443"/>
    <lineage>
        <taxon>Eukaryota</taxon>
        <taxon>Viridiplantae</taxon>
        <taxon>Streptophyta</taxon>
        <taxon>Embryophyta</taxon>
        <taxon>Tracheophyta</taxon>
        <taxon>Spermatophyta</taxon>
        <taxon>Magnoliopsida</taxon>
        <taxon>eudicotyledons</taxon>
        <taxon>Gunneridae</taxon>
        <taxon>Pentapetalae</taxon>
        <taxon>asterids</taxon>
        <taxon>lamiids</taxon>
        <taxon>Gentianales</taxon>
        <taxon>Rubiaceae</taxon>
        <taxon>Ixoroideae</taxon>
        <taxon>Gardenieae complex</taxon>
        <taxon>Bertiereae - Coffeeae clade</taxon>
        <taxon>Coffeeae</taxon>
        <taxon>Coffea</taxon>
    </lineage>
</organism>
<dbReference type="Proteomes" id="UP001652660">
    <property type="component" value="Chromosome 8e"/>
</dbReference>
<gene>
    <name evidence="3" type="primary">LOC113702827</name>
</gene>
<feature type="compositionally biased region" description="Basic and acidic residues" evidence="1">
    <location>
        <begin position="97"/>
        <end position="111"/>
    </location>
</feature>
<keyword evidence="2" id="KW-1185">Reference proteome</keyword>
<sequence>MWRLFSKGMKFGDFLHRRHAILYSQEKIITEKHCVQFCFLGICPSSSQVQMIEDVVTPKPVHGITNFIFVKRGKKEKMVPILNSKRNGTKKKKAMKRSKEGKYGSSSEHKEKMRRGITR</sequence>
<feature type="region of interest" description="Disordered" evidence="1">
    <location>
        <begin position="79"/>
        <end position="119"/>
    </location>
</feature>
<accession>A0ABM4VBQ8</accession>
<evidence type="ECO:0000313" key="3">
    <source>
        <dbReference type="RefSeq" id="XP_071916963.1"/>
    </source>
</evidence>
<feature type="compositionally biased region" description="Basic residues" evidence="1">
    <location>
        <begin position="87"/>
        <end position="96"/>
    </location>
</feature>
<evidence type="ECO:0000256" key="1">
    <source>
        <dbReference type="SAM" id="MobiDB-lite"/>
    </source>
</evidence>
<reference evidence="3" key="1">
    <citation type="submission" date="2025-08" db="UniProtKB">
        <authorList>
            <consortium name="RefSeq"/>
        </authorList>
    </citation>
    <scope>IDENTIFICATION</scope>
    <source>
        <tissue evidence="3">Leaves</tissue>
    </source>
</reference>
<proteinExistence type="predicted"/>
<dbReference type="GeneID" id="113702827"/>
<protein>
    <submittedName>
        <fullName evidence="3">Uncharacterized protein isoform X1</fullName>
    </submittedName>
</protein>
<dbReference type="RefSeq" id="XP_071916963.1">
    <property type="nucleotide sequence ID" value="XM_072060862.1"/>
</dbReference>